<protein>
    <submittedName>
        <fullName evidence="1">Uncharacterized protein</fullName>
    </submittedName>
</protein>
<sequence length="113" mass="11904">MDTVVYPERAGARVAANRVARKEVETLAAVAGGIEVPEITVAEGAPTAGRTLTDIAFSEGTSVITDEDGNTLRAGCGQYEGLTNRSVQVTNFLATFRRTGGFVGSWGKRKELA</sequence>
<dbReference type="AlphaFoldDB" id="A0ABD5M4U7"/>
<evidence type="ECO:0000313" key="1">
    <source>
        <dbReference type="EMBL" id="MEZ3165227.1"/>
    </source>
</evidence>
<dbReference type="Proteomes" id="UP001567572">
    <property type="component" value="Unassembled WGS sequence"/>
</dbReference>
<keyword evidence="2" id="KW-1185">Reference proteome</keyword>
<evidence type="ECO:0000313" key="2">
    <source>
        <dbReference type="Proteomes" id="UP001567572"/>
    </source>
</evidence>
<accession>A0ABD5M4U7</accession>
<organism evidence="1 2">
    <name type="scientific">Halorubrum miltondacostae</name>
    <dbReference type="NCBI Taxonomy" id="3076378"/>
    <lineage>
        <taxon>Archaea</taxon>
        <taxon>Methanobacteriati</taxon>
        <taxon>Methanobacteriota</taxon>
        <taxon>Stenosarchaea group</taxon>
        <taxon>Halobacteria</taxon>
        <taxon>Halobacteriales</taxon>
        <taxon>Haloferacaceae</taxon>
        <taxon>Halorubrum</taxon>
    </lineage>
</organism>
<comment type="caution">
    <text evidence="1">The sequence shown here is derived from an EMBL/GenBank/DDBJ whole genome shotgun (WGS) entry which is preliminary data.</text>
</comment>
<dbReference type="EMBL" id="JBEDNY010000006">
    <property type="protein sequence ID" value="MEZ3165227.1"/>
    <property type="molecule type" value="Genomic_DNA"/>
</dbReference>
<dbReference type="InterPro" id="IPR036721">
    <property type="entry name" value="RCK_C_sf"/>
</dbReference>
<proteinExistence type="predicted"/>
<name>A0ABD5M4U7_9EURY</name>
<dbReference type="Gene3D" id="3.30.70.1450">
    <property type="entry name" value="Regulator of K+ conductance, C-terminal domain"/>
    <property type="match status" value="1"/>
</dbReference>
<reference evidence="1 2" key="1">
    <citation type="submission" date="2024-06" db="EMBL/GenBank/DDBJ databases">
        <title>Halorubrum miltondacostae sp. nov., a potential PHA producer isolated from an inland solar saltern in Rio Maior, Portugal.</title>
        <authorList>
            <person name="Albuquerque L."/>
            <person name="Viver T."/>
            <person name="Barroso C."/>
            <person name="Claudino R."/>
            <person name="Galvan M."/>
            <person name="Simoes G."/>
            <person name="Lobo Da Cunha A."/>
            <person name="Egas C."/>
        </authorList>
    </citation>
    <scope>NUCLEOTIDE SEQUENCE [LARGE SCALE GENOMIC DNA]</scope>
    <source>
        <strain evidence="1 2">RMP-11</strain>
    </source>
</reference>
<dbReference type="RefSeq" id="WP_371163265.1">
    <property type="nucleotide sequence ID" value="NZ_JBEDNX010000019.1"/>
</dbReference>
<gene>
    <name evidence="1" type="ORF">ABNG04_15400</name>
</gene>